<dbReference type="EMBL" id="JAALHA020000026">
    <property type="protein sequence ID" value="MDR9899701.1"/>
    <property type="molecule type" value="Genomic_DNA"/>
</dbReference>
<reference evidence="4" key="1">
    <citation type="journal article" date="2021" name="Science">
        <title>Hunting the eagle killer: A cyanobacterial neurotoxin causes vacuolar myelinopathy.</title>
        <authorList>
            <person name="Breinlinger S."/>
            <person name="Phillips T.J."/>
            <person name="Haram B.N."/>
            <person name="Mares J."/>
            <person name="Martinez Yerena J.A."/>
            <person name="Hrouzek P."/>
            <person name="Sobotka R."/>
            <person name="Henderson W.M."/>
            <person name="Schmieder P."/>
            <person name="Williams S.M."/>
            <person name="Lauderdale J.D."/>
            <person name="Wilde H.D."/>
            <person name="Gerrin W."/>
            <person name="Kust A."/>
            <person name="Washington J.W."/>
            <person name="Wagner C."/>
            <person name="Geier B."/>
            <person name="Liebeke M."/>
            <person name="Enke H."/>
            <person name="Niedermeyer T.H.J."/>
            <person name="Wilde S.B."/>
        </authorList>
    </citation>
    <scope>NUCLEOTIDE SEQUENCE [LARGE SCALE GENOMIC DNA]</scope>
    <source>
        <strain evidence="4">Thurmond2011</strain>
    </source>
</reference>
<feature type="domain" description="EF-hand" evidence="2">
    <location>
        <begin position="364"/>
        <end position="399"/>
    </location>
</feature>
<dbReference type="PANTHER" id="PTHR23048:SF0">
    <property type="entry name" value="CALMODULIN LIKE 3"/>
    <property type="match status" value="1"/>
</dbReference>
<dbReference type="CDD" id="cd00051">
    <property type="entry name" value="EFh"/>
    <property type="match status" value="1"/>
</dbReference>
<dbReference type="FunFam" id="1.10.238.10:FF:000001">
    <property type="entry name" value="Calmodulin 1"/>
    <property type="match status" value="1"/>
</dbReference>
<dbReference type="PROSITE" id="PS50222">
    <property type="entry name" value="EF_HAND_2"/>
    <property type="match status" value="3"/>
</dbReference>
<dbReference type="GO" id="GO:0016460">
    <property type="term" value="C:myosin II complex"/>
    <property type="evidence" value="ECO:0007669"/>
    <property type="project" value="TreeGrafter"/>
</dbReference>
<evidence type="ECO:0000259" key="2">
    <source>
        <dbReference type="PROSITE" id="PS50222"/>
    </source>
</evidence>
<dbReference type="AlphaFoldDB" id="A0AAP5IDW0"/>
<accession>A0AAP5IDW0</accession>
<evidence type="ECO:0000313" key="3">
    <source>
        <dbReference type="EMBL" id="MDR9899701.1"/>
    </source>
</evidence>
<dbReference type="Gene3D" id="1.20.58.320">
    <property type="entry name" value="TPR-like"/>
    <property type="match status" value="1"/>
</dbReference>
<dbReference type="InterPro" id="IPR010323">
    <property type="entry name" value="DUF924"/>
</dbReference>
<feature type="domain" description="EF-hand" evidence="2">
    <location>
        <begin position="328"/>
        <end position="363"/>
    </location>
</feature>
<dbReference type="InterPro" id="IPR011990">
    <property type="entry name" value="TPR-like_helical_dom_sf"/>
</dbReference>
<dbReference type="RefSeq" id="WP_208339315.1">
    <property type="nucleotide sequence ID" value="NZ_CAWQFN010000520.1"/>
</dbReference>
<dbReference type="Proteomes" id="UP000667802">
    <property type="component" value="Unassembled WGS sequence"/>
</dbReference>
<dbReference type="Pfam" id="PF06041">
    <property type="entry name" value="DUF924"/>
    <property type="match status" value="1"/>
</dbReference>
<dbReference type="InterPro" id="IPR011992">
    <property type="entry name" value="EF-hand-dom_pair"/>
</dbReference>
<comment type="caution">
    <text evidence="3">The sequence shown here is derived from an EMBL/GenBank/DDBJ whole genome shotgun (WGS) entry which is preliminary data.</text>
</comment>
<dbReference type="SUPFAM" id="SSF47473">
    <property type="entry name" value="EF-hand"/>
    <property type="match status" value="1"/>
</dbReference>
<organism evidence="3 4">
    <name type="scientific">Aetokthonos hydrillicola Thurmond2011</name>
    <dbReference type="NCBI Taxonomy" id="2712845"/>
    <lineage>
        <taxon>Bacteria</taxon>
        <taxon>Bacillati</taxon>
        <taxon>Cyanobacteriota</taxon>
        <taxon>Cyanophyceae</taxon>
        <taxon>Nostocales</taxon>
        <taxon>Hapalosiphonaceae</taxon>
        <taxon>Aetokthonos</taxon>
    </lineage>
</organism>
<dbReference type="Pfam" id="PF13202">
    <property type="entry name" value="EF-hand_5"/>
    <property type="match status" value="1"/>
</dbReference>
<proteinExistence type="predicted"/>
<evidence type="ECO:0000256" key="1">
    <source>
        <dbReference type="ARBA" id="ARBA00022737"/>
    </source>
</evidence>
<dbReference type="InterPro" id="IPR050230">
    <property type="entry name" value="CALM/Myosin/TropC-like"/>
</dbReference>
<keyword evidence="4" id="KW-1185">Reference proteome</keyword>
<sequence length="401" mass="46154">MDNKQQLQQDLINFMFVRDDAGNLDAMACLSLWFGKSQDTDNEIRKKYGDLVCDAIAGKLDHWMETPRGCLALMILLDQFPRNLYRHTVHMYDGDKKAMQMVNCGHDWQASLTPEECLFMPCLILTHQEDLDAQKQCVSYYEKIEPYLQSEFRIFRTIFEEHLKIINICNFFPHRDHYYGRETSEAGRILMEDSTLRFDLPLIAENGSVRFGTDADRLWKATAHTFDVLDRLDSLSTQRQASGNKSVNLDWMSDEQIAFCKDTFRKFDKDGSNSMSATELGAVLKAVGRPYSLQRVQEAMDIITGRANSESVSFEEFATLLESDLMDDQDKRLLERFQLFDVNGSGEISLEELKICIRSLDSLVTSAEIQDMLKRADTSGDGQVSYEEFIELFQNLKCKKV</sequence>
<evidence type="ECO:0000313" key="4">
    <source>
        <dbReference type="Proteomes" id="UP000667802"/>
    </source>
</evidence>
<dbReference type="PANTHER" id="PTHR23048">
    <property type="entry name" value="MYOSIN LIGHT CHAIN 1, 3"/>
    <property type="match status" value="1"/>
</dbReference>
<dbReference type="InterPro" id="IPR002048">
    <property type="entry name" value="EF_hand_dom"/>
</dbReference>
<feature type="domain" description="EF-hand" evidence="2">
    <location>
        <begin position="255"/>
        <end position="290"/>
    </location>
</feature>
<gene>
    <name evidence="3" type="ORF">G7B40_034850</name>
</gene>
<name>A0AAP5IDW0_9CYAN</name>
<protein>
    <submittedName>
        <fullName evidence="3">DUF924 family protein</fullName>
    </submittedName>
</protein>
<dbReference type="SMART" id="SM00054">
    <property type="entry name" value="EFh"/>
    <property type="match status" value="4"/>
</dbReference>
<dbReference type="Pfam" id="PF13499">
    <property type="entry name" value="EF-hand_7"/>
    <property type="match status" value="1"/>
</dbReference>
<dbReference type="InterPro" id="IPR018247">
    <property type="entry name" value="EF_Hand_1_Ca_BS"/>
</dbReference>
<keyword evidence="1" id="KW-0677">Repeat</keyword>
<dbReference type="GO" id="GO:0005509">
    <property type="term" value="F:calcium ion binding"/>
    <property type="evidence" value="ECO:0007669"/>
    <property type="project" value="InterPro"/>
</dbReference>
<dbReference type="Gene3D" id="1.10.238.10">
    <property type="entry name" value="EF-hand"/>
    <property type="match status" value="2"/>
</dbReference>
<dbReference type="Gene3D" id="1.25.40.10">
    <property type="entry name" value="Tetratricopeptide repeat domain"/>
    <property type="match status" value="1"/>
</dbReference>
<dbReference type="SUPFAM" id="SSF48452">
    <property type="entry name" value="TPR-like"/>
    <property type="match status" value="1"/>
</dbReference>
<dbReference type="PROSITE" id="PS00018">
    <property type="entry name" value="EF_HAND_1"/>
    <property type="match status" value="3"/>
</dbReference>